<reference evidence="1" key="2">
    <citation type="submission" date="2025-09" db="UniProtKB">
        <authorList>
            <consortium name="EnsemblPlants"/>
        </authorList>
    </citation>
    <scope>IDENTIFICATION</scope>
</reference>
<keyword evidence="2" id="KW-1185">Reference proteome</keyword>
<dbReference type="EnsemblPlants" id="AVESA.00010b.r2.4CG1253440.1">
    <property type="protein sequence ID" value="AVESA.00010b.r2.4CG1253440.1.CDS.1"/>
    <property type="gene ID" value="AVESA.00010b.r2.4CG1253440"/>
</dbReference>
<sequence length="259" mass="28425">MAGQLATVPEESADGSAAAYPPRSLYRDSIRRVGVSGSEIRKPTLLNFSECQSDYSGSSYSGSSGCSSRSAPSCSSRSAHASAAEVAISQLEGIATQMVRDGYIRRMFEALDIGPGGGMKNFLSSLPDLRLQLSPIPALEYGDVPDRMLDSWFSELDVAWVLQIRQEHGSQWQLRVQDDPGSSLLQDLVERWIRGLTVIIHSLTRSHSDPRFGEASIFKMLVFVDAMIPALKAENIQAVLDMYKCVRWAFGCMVISHSE</sequence>
<organism evidence="1 2">
    <name type="scientific">Avena sativa</name>
    <name type="common">Oat</name>
    <dbReference type="NCBI Taxonomy" id="4498"/>
    <lineage>
        <taxon>Eukaryota</taxon>
        <taxon>Viridiplantae</taxon>
        <taxon>Streptophyta</taxon>
        <taxon>Embryophyta</taxon>
        <taxon>Tracheophyta</taxon>
        <taxon>Spermatophyta</taxon>
        <taxon>Magnoliopsida</taxon>
        <taxon>Liliopsida</taxon>
        <taxon>Poales</taxon>
        <taxon>Poaceae</taxon>
        <taxon>BOP clade</taxon>
        <taxon>Pooideae</taxon>
        <taxon>Poodae</taxon>
        <taxon>Poeae</taxon>
        <taxon>Poeae Chloroplast Group 1 (Aveneae type)</taxon>
        <taxon>Aveninae</taxon>
        <taxon>Avena</taxon>
    </lineage>
</organism>
<reference evidence="1" key="1">
    <citation type="submission" date="2021-05" db="EMBL/GenBank/DDBJ databases">
        <authorList>
            <person name="Scholz U."/>
            <person name="Mascher M."/>
            <person name="Fiebig A."/>
        </authorList>
    </citation>
    <scope>NUCLEOTIDE SEQUENCE [LARGE SCALE GENOMIC DNA]</scope>
</reference>
<proteinExistence type="predicted"/>
<dbReference type="Proteomes" id="UP001732700">
    <property type="component" value="Chromosome 4C"/>
</dbReference>
<protein>
    <submittedName>
        <fullName evidence="1">Uncharacterized protein</fullName>
    </submittedName>
</protein>
<name>A0ACD5WRG6_AVESA</name>
<accession>A0ACD5WRG6</accession>
<evidence type="ECO:0000313" key="1">
    <source>
        <dbReference type="EnsemblPlants" id="AVESA.00010b.r2.4CG1253440.1.CDS.1"/>
    </source>
</evidence>
<evidence type="ECO:0000313" key="2">
    <source>
        <dbReference type="Proteomes" id="UP001732700"/>
    </source>
</evidence>